<accession>A0ABW2XQI7</accession>
<protein>
    <recommendedName>
        <fullName evidence="4">DUF5671 domain-containing protein</fullName>
    </recommendedName>
</protein>
<feature type="transmembrane region" description="Helical" evidence="1">
    <location>
        <begin position="21"/>
        <end position="46"/>
    </location>
</feature>
<dbReference type="RefSeq" id="WP_131757848.1">
    <property type="nucleotide sequence ID" value="NZ_CAACUY010000039.1"/>
</dbReference>
<gene>
    <name evidence="2" type="ORF">ACFQZM_19530</name>
</gene>
<keyword evidence="1" id="KW-0472">Membrane</keyword>
<name>A0ABW2XQI7_9ACTN</name>
<sequence>MPPNPSAAEDTDDSPERRPAGWAAGLQALGQVLAQTTLIVAVLYYFGWARSYALYPYFGIEPSMLRFSVADYVLRSVTVTVQPLVIAALAVLGLPLAHRLLKRAVARQVSGGHRLLLRAVVIGCAGVGITLCVAGLLGFYNVIVYSTRQPIVPILIGAGVVLVVYAISWRGATPEIPAPAAIEGLQAAVLVVLAAVLILWAVGVYANLDGTESARTIERRLAERPPVTVYSKTDLSLSAPGTGLKAERLRVTRGEYVYRYTGLRLLTYSNGRYILLPEHWAHARDPAFVLDERDGLRFEIRHA</sequence>
<organism evidence="2 3">
    <name type="scientific">Actinomadura fibrosa</name>
    <dbReference type="NCBI Taxonomy" id="111802"/>
    <lineage>
        <taxon>Bacteria</taxon>
        <taxon>Bacillati</taxon>
        <taxon>Actinomycetota</taxon>
        <taxon>Actinomycetes</taxon>
        <taxon>Streptosporangiales</taxon>
        <taxon>Thermomonosporaceae</taxon>
        <taxon>Actinomadura</taxon>
    </lineage>
</organism>
<keyword evidence="3" id="KW-1185">Reference proteome</keyword>
<evidence type="ECO:0008006" key="4">
    <source>
        <dbReference type="Google" id="ProtNLM"/>
    </source>
</evidence>
<evidence type="ECO:0000313" key="3">
    <source>
        <dbReference type="Proteomes" id="UP001597063"/>
    </source>
</evidence>
<keyword evidence="1" id="KW-0812">Transmembrane</keyword>
<feature type="transmembrane region" description="Helical" evidence="1">
    <location>
        <begin position="115"/>
        <end position="139"/>
    </location>
</feature>
<evidence type="ECO:0000256" key="1">
    <source>
        <dbReference type="SAM" id="Phobius"/>
    </source>
</evidence>
<reference evidence="3" key="1">
    <citation type="journal article" date="2019" name="Int. J. Syst. Evol. Microbiol.">
        <title>The Global Catalogue of Microorganisms (GCM) 10K type strain sequencing project: providing services to taxonomists for standard genome sequencing and annotation.</title>
        <authorList>
            <consortium name="The Broad Institute Genomics Platform"/>
            <consortium name="The Broad Institute Genome Sequencing Center for Infectious Disease"/>
            <person name="Wu L."/>
            <person name="Ma J."/>
        </authorList>
    </citation>
    <scope>NUCLEOTIDE SEQUENCE [LARGE SCALE GENOMIC DNA]</scope>
    <source>
        <strain evidence="3">JCM 9371</strain>
    </source>
</reference>
<proteinExistence type="predicted"/>
<comment type="caution">
    <text evidence="2">The sequence shown here is derived from an EMBL/GenBank/DDBJ whole genome shotgun (WGS) entry which is preliminary data.</text>
</comment>
<dbReference type="Proteomes" id="UP001597063">
    <property type="component" value="Unassembled WGS sequence"/>
</dbReference>
<keyword evidence="1" id="KW-1133">Transmembrane helix</keyword>
<feature type="transmembrane region" description="Helical" evidence="1">
    <location>
        <begin position="151"/>
        <end position="172"/>
    </location>
</feature>
<feature type="transmembrane region" description="Helical" evidence="1">
    <location>
        <begin position="184"/>
        <end position="206"/>
    </location>
</feature>
<feature type="transmembrane region" description="Helical" evidence="1">
    <location>
        <begin position="72"/>
        <end position="94"/>
    </location>
</feature>
<evidence type="ECO:0000313" key="2">
    <source>
        <dbReference type="EMBL" id="MFD0686700.1"/>
    </source>
</evidence>
<dbReference type="EMBL" id="JBHTGP010000011">
    <property type="protein sequence ID" value="MFD0686700.1"/>
    <property type="molecule type" value="Genomic_DNA"/>
</dbReference>